<dbReference type="PANTHER" id="PTHR48078:SF6">
    <property type="entry name" value="L-THREONINE DEHYDRATASE CATABOLIC TDCB"/>
    <property type="match status" value="1"/>
</dbReference>
<feature type="domain" description="Tryptophan synthase beta chain-like PALP" evidence="7">
    <location>
        <begin position="69"/>
        <end position="368"/>
    </location>
</feature>
<dbReference type="InterPro" id="IPR036052">
    <property type="entry name" value="TrpB-like_PALP_sf"/>
</dbReference>
<dbReference type="GO" id="GO:0009097">
    <property type="term" value="P:isoleucine biosynthetic process"/>
    <property type="evidence" value="ECO:0007669"/>
    <property type="project" value="TreeGrafter"/>
</dbReference>
<dbReference type="GO" id="GO:0004795">
    <property type="term" value="F:threonine synthase activity"/>
    <property type="evidence" value="ECO:0007669"/>
    <property type="project" value="UniProtKB-UniRule"/>
</dbReference>
<gene>
    <name evidence="8" type="primary">thrC</name>
    <name evidence="8" type="ORF">GRX03_04020</name>
</gene>
<reference evidence="8 9" key="1">
    <citation type="submission" date="2019-12" db="EMBL/GenBank/DDBJ databases">
        <title>Isolation and characterization of three novel carbon monoxide-oxidizing members of Halobacteria from salione crusts and soils.</title>
        <authorList>
            <person name="Myers M.R."/>
            <person name="King G.M."/>
        </authorList>
    </citation>
    <scope>NUCLEOTIDE SEQUENCE [LARGE SCALE GENOMIC DNA]</scope>
    <source>
        <strain evidence="8 9">WSH3</strain>
    </source>
</reference>
<dbReference type="AlphaFoldDB" id="A0A6B0T5E0"/>
<proteinExistence type="inferred from homology"/>
<dbReference type="EMBL" id="WUUT01000001">
    <property type="protein sequence ID" value="MXR50773.1"/>
    <property type="molecule type" value="Genomic_DNA"/>
</dbReference>
<keyword evidence="4 8" id="KW-0456">Lyase</keyword>
<dbReference type="Proteomes" id="UP000466535">
    <property type="component" value="Unassembled WGS sequence"/>
</dbReference>
<keyword evidence="3 6" id="KW-0663">Pyridoxal phosphate</keyword>
<dbReference type="GO" id="GO:0006565">
    <property type="term" value="P:L-serine catabolic process"/>
    <property type="evidence" value="ECO:0007669"/>
    <property type="project" value="TreeGrafter"/>
</dbReference>
<evidence type="ECO:0000256" key="2">
    <source>
        <dbReference type="ARBA" id="ARBA00005517"/>
    </source>
</evidence>
<organism evidence="8 9">
    <name type="scientific">Halovenus carboxidivorans</name>
    <dbReference type="NCBI Taxonomy" id="2692199"/>
    <lineage>
        <taxon>Archaea</taxon>
        <taxon>Methanobacteriati</taxon>
        <taxon>Methanobacteriota</taxon>
        <taxon>Stenosarchaea group</taxon>
        <taxon>Halobacteria</taxon>
        <taxon>Halobacteriales</taxon>
        <taxon>Haloarculaceae</taxon>
        <taxon>Halovenus</taxon>
    </lineage>
</organism>
<feature type="modified residue" description="N6-(pyridoxal phosphate)lysine" evidence="6">
    <location>
        <position position="106"/>
    </location>
</feature>
<evidence type="ECO:0000259" key="7">
    <source>
        <dbReference type="Pfam" id="PF00291"/>
    </source>
</evidence>
<accession>A0A6B0T5E0</accession>
<sequence>MTDGIALCCPRCDWQTEPGRRSRCPSHPDRQLELDYDIGAVRERFDPATQSRSDLWRYDPLLPVEADPVTLGEGWTELAEAPTTGNALGVDLGLKLEGANPTGAAKDRGSAVVATHARERDAGRIVCASTGNAAASVAAYAARASLDCSLFVPERLPDAKAVQPLVYDADLVTVSGGYADAYQRCRASASEPATVDRSAGASPYTPAGAQTLGFELAEQAPRADWIAVSMGNGGTLADIWRGLDLFSRAGYLADPPRLLGVQAAGCPTIHDRLHGSESGAEQPPGTCADSIDVDDPHRAEDARTALEESNGATITVSDPSIRDALGDLGAGEGVFVEPAGAAAVAGIETALERGLVDSGERVVAVLTGDGLKDTATALDAVGT</sequence>
<evidence type="ECO:0000256" key="1">
    <source>
        <dbReference type="ARBA" id="ARBA00001933"/>
    </source>
</evidence>
<dbReference type="NCBIfam" id="TIGR00260">
    <property type="entry name" value="thrC"/>
    <property type="match status" value="1"/>
</dbReference>
<dbReference type="Pfam" id="PF00291">
    <property type="entry name" value="PALP"/>
    <property type="match status" value="1"/>
</dbReference>
<dbReference type="Gene3D" id="3.40.50.1100">
    <property type="match status" value="2"/>
</dbReference>
<comment type="caution">
    <text evidence="8">The sequence shown here is derived from an EMBL/GenBank/DDBJ whole genome shotgun (WGS) entry which is preliminary data.</text>
</comment>
<dbReference type="OrthoDB" id="6371at2157"/>
<dbReference type="SUPFAM" id="SSF53686">
    <property type="entry name" value="Tryptophan synthase beta subunit-like PLP-dependent enzymes"/>
    <property type="match status" value="1"/>
</dbReference>
<dbReference type="InterPro" id="IPR001926">
    <property type="entry name" value="TrpB-like_PALP"/>
</dbReference>
<evidence type="ECO:0000256" key="6">
    <source>
        <dbReference type="PIRSR" id="PIRSR604450-51"/>
    </source>
</evidence>
<dbReference type="PANTHER" id="PTHR48078">
    <property type="entry name" value="THREONINE DEHYDRATASE, MITOCHONDRIAL-RELATED"/>
    <property type="match status" value="1"/>
</dbReference>
<evidence type="ECO:0000256" key="4">
    <source>
        <dbReference type="ARBA" id="ARBA00023239"/>
    </source>
</evidence>
<keyword evidence="9" id="KW-1185">Reference proteome</keyword>
<evidence type="ECO:0000256" key="3">
    <source>
        <dbReference type="ARBA" id="ARBA00022898"/>
    </source>
</evidence>
<dbReference type="GO" id="GO:0004794">
    <property type="term" value="F:threonine deaminase activity"/>
    <property type="evidence" value="ECO:0007669"/>
    <property type="project" value="TreeGrafter"/>
</dbReference>
<name>A0A6B0T5E0_9EURY</name>
<dbReference type="GO" id="GO:0003941">
    <property type="term" value="F:L-serine ammonia-lyase activity"/>
    <property type="evidence" value="ECO:0007669"/>
    <property type="project" value="TreeGrafter"/>
</dbReference>
<evidence type="ECO:0000313" key="8">
    <source>
        <dbReference type="EMBL" id="MXR50773.1"/>
    </source>
</evidence>
<dbReference type="InterPro" id="IPR050147">
    <property type="entry name" value="Ser/Thr_Dehydratase"/>
</dbReference>
<protein>
    <recommendedName>
        <fullName evidence="5">Threonine synthase</fullName>
        <ecNumber evidence="5">4.2.3.1</ecNumber>
    </recommendedName>
</protein>
<dbReference type="GO" id="GO:0006567">
    <property type="term" value="P:L-threonine catabolic process"/>
    <property type="evidence" value="ECO:0007669"/>
    <property type="project" value="TreeGrafter"/>
</dbReference>
<comment type="cofactor">
    <cofactor evidence="1 6">
        <name>pyridoxal 5'-phosphate</name>
        <dbReference type="ChEBI" id="CHEBI:597326"/>
    </cofactor>
</comment>
<dbReference type="EC" id="4.2.3.1" evidence="5"/>
<comment type="similarity">
    <text evidence="2">Belongs to the threonine synthase family.</text>
</comment>
<evidence type="ECO:0000313" key="9">
    <source>
        <dbReference type="Proteomes" id="UP000466535"/>
    </source>
</evidence>
<dbReference type="InterPro" id="IPR004450">
    <property type="entry name" value="Thr_synthase-like"/>
</dbReference>
<dbReference type="RefSeq" id="WP_159762871.1">
    <property type="nucleotide sequence ID" value="NZ_WUUT01000001.1"/>
</dbReference>
<dbReference type="GO" id="GO:0009088">
    <property type="term" value="P:threonine biosynthetic process"/>
    <property type="evidence" value="ECO:0007669"/>
    <property type="project" value="UniProtKB-UniRule"/>
</dbReference>
<evidence type="ECO:0000256" key="5">
    <source>
        <dbReference type="NCBIfam" id="TIGR00260"/>
    </source>
</evidence>